<evidence type="ECO:0000313" key="5">
    <source>
        <dbReference type="EMBL" id="PWZ77278.1"/>
    </source>
</evidence>
<name>A0A161WH40_STAPS</name>
<dbReference type="EMBL" id="QEIT01000004">
    <property type="protein sequence ID" value="PWZ77278.1"/>
    <property type="molecule type" value="Genomic_DNA"/>
</dbReference>
<evidence type="ECO:0000313" key="9">
    <source>
        <dbReference type="Proteomes" id="UP000600220"/>
    </source>
</evidence>
<dbReference type="Proteomes" id="UP000600220">
    <property type="component" value="Unassembled WGS sequence"/>
</dbReference>
<dbReference type="PANTHER" id="PTHR42932:SF1">
    <property type="entry name" value="GENERAL STRESS PROTEIN 20U"/>
    <property type="match status" value="1"/>
</dbReference>
<dbReference type="SUPFAM" id="SSF47240">
    <property type="entry name" value="Ferritin-like"/>
    <property type="match status" value="1"/>
</dbReference>
<dbReference type="Proteomes" id="UP000256409">
    <property type="component" value="Unassembled WGS sequence"/>
</dbReference>
<dbReference type="OrthoDB" id="9797023at2"/>
<dbReference type="GO" id="GO:0016722">
    <property type="term" value="F:oxidoreductase activity, acting on metal ions"/>
    <property type="evidence" value="ECO:0007669"/>
    <property type="project" value="InterPro"/>
</dbReference>
<dbReference type="PIRSF" id="PIRSF005900">
    <property type="entry name" value="Dps"/>
    <property type="match status" value="1"/>
</dbReference>
<dbReference type="InterPro" id="IPR008331">
    <property type="entry name" value="Ferritin_DPS_dom"/>
</dbReference>
<dbReference type="eggNOG" id="COG0783">
    <property type="taxonomic scope" value="Bacteria"/>
</dbReference>
<reference evidence="8" key="3">
    <citation type="journal article" date="2018" name="Vet. Microbiol.">
        <title>Molecular epidemiology of methicillin-resistant staphylococci amongst veterinary personnel, personnel-owned pets, patients and the hospital environment of two companion animal veterinary hospitals.</title>
        <authorList>
            <person name="Worthing K.A."/>
            <person name="Brown J."/>
            <person name="Gerber L."/>
            <person name="Abraham S."/>
            <person name="Trott D."/>
            <person name="Norris J.M."/>
        </authorList>
    </citation>
    <scope>NUCLEOTIDE SEQUENCE [LARGE SCALE GENOMIC DNA]</scope>
    <source>
        <strain evidence="8">ST496-2</strain>
    </source>
</reference>
<reference evidence="5 7" key="1">
    <citation type="journal article" date="2018" name="Vet. Microbiol.">
        <title>Clonal diversity and geographic distribution of methicillin-resistant Staphylococcus pseudintermedius from Australian animals: Discovery of novel sequence types.</title>
        <authorList>
            <person name="Worthing K.A."/>
            <person name="Abraham S."/>
            <person name="Coombs G.W."/>
            <person name="Pang S."/>
            <person name="Saputra S."/>
            <person name="Jordan D."/>
            <person name="Trott D.J."/>
            <person name="Norris J.M."/>
        </authorList>
    </citation>
    <scope>NUCLEOTIDE SEQUENCE [LARGE SCALE GENOMIC DNA]</scope>
    <source>
        <strain evidence="5 7">ST525 1</strain>
    </source>
</reference>
<reference evidence="4 9" key="4">
    <citation type="submission" date="2018-11" db="EMBL/GenBank/DDBJ databases">
        <authorList>
            <consortium name="Veterinary Laboratory Investigation and Response Network"/>
        </authorList>
    </citation>
    <scope>NUCLEOTIDE SEQUENCE [LARGE SCALE GENOMIC DNA]</scope>
    <source>
        <strain evidence="4 9">SPSE-18-VL-LA-PA-Ryan-0021</strain>
    </source>
</reference>
<dbReference type="InterPro" id="IPR002177">
    <property type="entry name" value="DPS_DNA-bd"/>
</dbReference>
<evidence type="ECO:0000313" key="7">
    <source>
        <dbReference type="Proteomes" id="UP000246800"/>
    </source>
</evidence>
<comment type="caution">
    <text evidence="5">The sequence shown here is derived from an EMBL/GenBank/DDBJ whole genome shotgun (WGS) entry which is preliminary data.</text>
</comment>
<evidence type="ECO:0000256" key="2">
    <source>
        <dbReference type="RuleBase" id="RU003875"/>
    </source>
</evidence>
<evidence type="ECO:0000259" key="3">
    <source>
        <dbReference type="Pfam" id="PF00210"/>
    </source>
</evidence>
<dbReference type="PRINTS" id="PR01346">
    <property type="entry name" value="HELNAPAPROT"/>
</dbReference>
<dbReference type="CDD" id="cd01043">
    <property type="entry name" value="DPS"/>
    <property type="match status" value="1"/>
</dbReference>
<dbReference type="Pfam" id="PF00210">
    <property type="entry name" value="Ferritin"/>
    <property type="match status" value="1"/>
</dbReference>
<dbReference type="PROSITE" id="PS00818">
    <property type="entry name" value="DPS_1"/>
    <property type="match status" value="1"/>
</dbReference>
<dbReference type="AlphaFoldDB" id="A0A161WH40"/>
<dbReference type="RefSeq" id="WP_014612798.1">
    <property type="nucleotide sequence ID" value="NZ_BAAFHP010000007.1"/>
</dbReference>
<dbReference type="GeneID" id="93823969"/>
<evidence type="ECO:0000313" key="4">
    <source>
        <dbReference type="EMBL" id="EGQ4385074.1"/>
    </source>
</evidence>
<dbReference type="InterPro" id="IPR009078">
    <property type="entry name" value="Ferritin-like_SF"/>
</dbReference>
<accession>A0A161WH40</accession>
<dbReference type="InterPro" id="IPR023188">
    <property type="entry name" value="DPS_DNA-bd_CS"/>
</dbReference>
<evidence type="ECO:0000313" key="8">
    <source>
        <dbReference type="Proteomes" id="UP000256409"/>
    </source>
</evidence>
<organism evidence="5 7">
    <name type="scientific">Staphylococcus pseudintermedius</name>
    <dbReference type="NCBI Taxonomy" id="283734"/>
    <lineage>
        <taxon>Bacteria</taxon>
        <taxon>Bacillati</taxon>
        <taxon>Bacillota</taxon>
        <taxon>Bacilli</taxon>
        <taxon>Bacillales</taxon>
        <taxon>Staphylococcaceae</taxon>
        <taxon>Staphylococcus</taxon>
        <taxon>Staphylococcus intermedius group</taxon>
    </lineage>
</organism>
<dbReference type="Proteomes" id="UP000246800">
    <property type="component" value="Unassembled WGS sequence"/>
</dbReference>
<dbReference type="OMA" id="KKYHWDV"/>
<dbReference type="GO" id="GO:0008199">
    <property type="term" value="F:ferric iron binding"/>
    <property type="evidence" value="ECO:0007669"/>
    <property type="project" value="InterPro"/>
</dbReference>
<dbReference type="PANTHER" id="PTHR42932">
    <property type="entry name" value="GENERAL STRESS PROTEIN 20U"/>
    <property type="match status" value="1"/>
</dbReference>
<evidence type="ECO:0000313" key="6">
    <source>
        <dbReference type="EMBL" id="REA82896.1"/>
    </source>
</evidence>
<dbReference type="Gene3D" id="1.20.1260.10">
    <property type="match status" value="1"/>
</dbReference>
<feature type="domain" description="Ferritin/DPS" evidence="3">
    <location>
        <begin position="10"/>
        <end position="147"/>
    </location>
</feature>
<dbReference type="InterPro" id="IPR012347">
    <property type="entry name" value="Ferritin-like"/>
</dbReference>
<gene>
    <name evidence="5" type="ORF">DD902_00070</name>
    <name evidence="6" type="ORF">DV961_03975</name>
    <name evidence="4" type="ORF">EGV54_08210</name>
</gene>
<dbReference type="EMBL" id="QQPC01000018">
    <property type="protein sequence ID" value="REA82896.1"/>
    <property type="molecule type" value="Genomic_DNA"/>
</dbReference>
<sequence>MAQGREQVVEDLNLQLSNFTVLWTKIHNYHWYVKGHNFFALHEKFEELYNKVAVYVDEIAERALALEGNPVGTMKEVLEVSSIEEAEKNISAEQMVAQLATDFETVVKELKQAQGNAEDAGDDRSADMFIEIATELEHNIWMLKAYIG</sequence>
<comment type="similarity">
    <text evidence="1 2">Belongs to the Dps family.</text>
</comment>
<dbReference type="EMBL" id="AAXKXX010000011">
    <property type="protein sequence ID" value="EGQ4385074.1"/>
    <property type="molecule type" value="Genomic_DNA"/>
</dbReference>
<protein>
    <submittedName>
        <fullName evidence="5">DNA starvation/stationary phase protection protein</fullName>
    </submittedName>
</protein>
<keyword evidence="9" id="KW-1185">Reference proteome</keyword>
<proteinExistence type="inferred from homology"/>
<evidence type="ECO:0000256" key="1">
    <source>
        <dbReference type="ARBA" id="ARBA00009497"/>
    </source>
</evidence>
<reference evidence="6" key="2">
    <citation type="journal article" date="2018" name="Vet. Microbiol.">
        <title>Methicillin-resistant staphylococci amongst veterinary personnel, personnel-owned pets, patients and the hospital environment of two small animal veterinary hospitals.</title>
        <authorList>
            <person name="Worthing K.A."/>
            <person name="Brown J."/>
            <person name="Gerber L."/>
            <person name="Abraham S."/>
            <person name="Trott D."/>
            <person name="Norris J.M."/>
        </authorList>
    </citation>
    <scope>NUCLEOTIDE SEQUENCE</scope>
    <source>
        <strain evidence="6">ST496-2</strain>
    </source>
</reference>